<keyword evidence="5" id="KW-0378">Hydrolase</keyword>
<sequence>MNVFIIFCILLWCYILTVFHRGKLYYFKFIWGSVGLFITLMILVQPVATEVLTVLVSSAAGIVGKFTGLYESYHEYGVLFIVNNSSSISLYIDYECSGVIEMMAFVSMLAFFQVYDISQRIIISIIGCVTIFCANVMRIFIICLIIYYFGNNAYYFAHTIVGRIFFYGASVAMYYYVFTKSQVMKQKVGGFQYEQHSENTLK</sequence>
<gene>
    <name evidence="9" type="ORF">EDD66_104318</name>
</gene>
<evidence type="ECO:0000256" key="4">
    <source>
        <dbReference type="ARBA" id="ARBA00022692"/>
    </source>
</evidence>
<proteinExistence type="predicted"/>
<dbReference type="NCBIfam" id="TIGR04178">
    <property type="entry name" value="exo_archaeo"/>
    <property type="match status" value="1"/>
</dbReference>
<dbReference type="GO" id="GO:0005886">
    <property type="term" value="C:plasma membrane"/>
    <property type="evidence" value="ECO:0007669"/>
    <property type="project" value="UniProtKB-SubCell"/>
</dbReference>
<dbReference type="AlphaFoldDB" id="A0A3N1XPX8"/>
<evidence type="ECO:0000313" key="10">
    <source>
        <dbReference type="Proteomes" id="UP000273083"/>
    </source>
</evidence>
<keyword evidence="3" id="KW-0645">Protease</keyword>
<dbReference type="RefSeq" id="WP_123609223.1">
    <property type="nucleotide sequence ID" value="NZ_RJVG01000004.1"/>
</dbReference>
<feature type="transmembrane region" description="Helical" evidence="8">
    <location>
        <begin position="121"/>
        <end position="149"/>
    </location>
</feature>
<protein>
    <submittedName>
        <fullName evidence="9">Exosortase family protein XrtG</fullName>
    </submittedName>
</protein>
<dbReference type="InterPro" id="IPR019127">
    <property type="entry name" value="Exosortase"/>
</dbReference>
<keyword evidence="4 8" id="KW-0812">Transmembrane</keyword>
<comment type="subcellular location">
    <subcellularLocation>
        <location evidence="1">Cell membrane</location>
        <topology evidence="1">Multi-pass membrane protein</topology>
    </subcellularLocation>
</comment>
<dbReference type="GO" id="GO:0008233">
    <property type="term" value="F:peptidase activity"/>
    <property type="evidence" value="ECO:0007669"/>
    <property type="project" value="UniProtKB-KW"/>
</dbReference>
<accession>A0A3N1XPX8</accession>
<dbReference type="InterPro" id="IPR026392">
    <property type="entry name" value="Exo/Archaeosortase_dom"/>
</dbReference>
<reference evidence="9 10" key="1">
    <citation type="submission" date="2018-11" db="EMBL/GenBank/DDBJ databases">
        <title>Genomic Encyclopedia of Type Strains, Phase IV (KMG-IV): sequencing the most valuable type-strain genomes for metagenomic binning, comparative biology and taxonomic classification.</title>
        <authorList>
            <person name="Goeker M."/>
        </authorList>
    </citation>
    <scope>NUCLEOTIDE SEQUENCE [LARGE SCALE GENOMIC DNA]</scope>
    <source>
        <strain evidence="9 10">DSM 26537</strain>
    </source>
</reference>
<evidence type="ECO:0000313" key="9">
    <source>
        <dbReference type="EMBL" id="ROR28729.1"/>
    </source>
</evidence>
<evidence type="ECO:0000256" key="6">
    <source>
        <dbReference type="ARBA" id="ARBA00022989"/>
    </source>
</evidence>
<name>A0A3N1XPX8_9FIRM</name>
<keyword evidence="2" id="KW-1003">Cell membrane</keyword>
<organism evidence="9 10">
    <name type="scientific">Mobilisporobacter senegalensis</name>
    <dbReference type="NCBI Taxonomy" id="1329262"/>
    <lineage>
        <taxon>Bacteria</taxon>
        <taxon>Bacillati</taxon>
        <taxon>Bacillota</taxon>
        <taxon>Clostridia</taxon>
        <taxon>Lachnospirales</taxon>
        <taxon>Lachnospiraceae</taxon>
        <taxon>Mobilisporobacter</taxon>
    </lineage>
</organism>
<dbReference type="Proteomes" id="UP000273083">
    <property type="component" value="Unassembled WGS sequence"/>
</dbReference>
<evidence type="ECO:0000256" key="5">
    <source>
        <dbReference type="ARBA" id="ARBA00022801"/>
    </source>
</evidence>
<evidence type="ECO:0000256" key="3">
    <source>
        <dbReference type="ARBA" id="ARBA00022670"/>
    </source>
</evidence>
<evidence type="ECO:0000256" key="8">
    <source>
        <dbReference type="SAM" id="Phobius"/>
    </source>
</evidence>
<dbReference type="OrthoDB" id="1915311at2"/>
<dbReference type="GO" id="GO:0006508">
    <property type="term" value="P:proteolysis"/>
    <property type="evidence" value="ECO:0007669"/>
    <property type="project" value="UniProtKB-KW"/>
</dbReference>
<dbReference type="NCBIfam" id="TIGR03110">
    <property type="entry name" value="exosort_Gpos"/>
    <property type="match status" value="1"/>
</dbReference>
<evidence type="ECO:0000256" key="1">
    <source>
        <dbReference type="ARBA" id="ARBA00004651"/>
    </source>
</evidence>
<keyword evidence="10" id="KW-1185">Reference proteome</keyword>
<evidence type="ECO:0000256" key="2">
    <source>
        <dbReference type="ARBA" id="ARBA00022475"/>
    </source>
</evidence>
<comment type="caution">
    <text evidence="9">The sequence shown here is derived from an EMBL/GenBank/DDBJ whole genome shotgun (WGS) entry which is preliminary data.</text>
</comment>
<dbReference type="EMBL" id="RJVG01000004">
    <property type="protein sequence ID" value="ROR28729.1"/>
    <property type="molecule type" value="Genomic_DNA"/>
</dbReference>
<keyword evidence="7 8" id="KW-0472">Membrane</keyword>
<feature type="transmembrane region" description="Helical" evidence="8">
    <location>
        <begin position="155"/>
        <end position="177"/>
    </location>
</feature>
<feature type="transmembrane region" description="Helical" evidence="8">
    <location>
        <begin position="25"/>
        <end position="44"/>
    </location>
</feature>
<dbReference type="Pfam" id="PF09721">
    <property type="entry name" value="Exosortase_EpsH"/>
    <property type="match status" value="1"/>
</dbReference>
<keyword evidence="6 8" id="KW-1133">Transmembrane helix</keyword>
<dbReference type="InterPro" id="IPR017541">
    <property type="entry name" value="Exosort-XrtG"/>
</dbReference>
<feature type="transmembrane region" description="Helical" evidence="8">
    <location>
        <begin position="90"/>
        <end position="112"/>
    </location>
</feature>
<feature type="transmembrane region" description="Helical" evidence="8">
    <location>
        <begin position="51"/>
        <end position="70"/>
    </location>
</feature>
<evidence type="ECO:0000256" key="7">
    <source>
        <dbReference type="ARBA" id="ARBA00023136"/>
    </source>
</evidence>